<protein>
    <recommendedName>
        <fullName evidence="4">DUF4476 domain-containing protein</fullName>
    </recommendedName>
</protein>
<reference evidence="2 3" key="1">
    <citation type="submission" date="2018-07" db="EMBL/GenBank/DDBJ databases">
        <title>Parabacteroides acidifaciens nov. sp., isolated from human feces.</title>
        <authorList>
            <person name="Wang Y.J."/>
        </authorList>
    </citation>
    <scope>NUCLEOTIDE SEQUENCE [LARGE SCALE GENOMIC DNA]</scope>
    <source>
        <strain evidence="2 3">426-9</strain>
    </source>
</reference>
<evidence type="ECO:0000256" key="1">
    <source>
        <dbReference type="SAM" id="SignalP"/>
    </source>
</evidence>
<comment type="caution">
    <text evidence="2">The sequence shown here is derived from an EMBL/GenBank/DDBJ whole genome shotgun (WGS) entry which is preliminary data.</text>
</comment>
<gene>
    <name evidence="2" type="ORF">DWU89_09095</name>
</gene>
<keyword evidence="1" id="KW-0732">Signal</keyword>
<dbReference type="AlphaFoldDB" id="A0A3D8HEK9"/>
<evidence type="ECO:0000313" key="2">
    <source>
        <dbReference type="EMBL" id="RDU49404.1"/>
    </source>
</evidence>
<proteinExistence type="predicted"/>
<evidence type="ECO:0000313" key="3">
    <source>
        <dbReference type="Proteomes" id="UP000256321"/>
    </source>
</evidence>
<evidence type="ECO:0008006" key="4">
    <source>
        <dbReference type="Google" id="ProtNLM"/>
    </source>
</evidence>
<name>A0A3D8HEK9_9BACT</name>
<accession>A0A3D8HEK9</accession>
<feature type="signal peptide" evidence="1">
    <location>
        <begin position="1"/>
        <end position="19"/>
    </location>
</feature>
<dbReference type="EMBL" id="QREV01000017">
    <property type="protein sequence ID" value="RDU49404.1"/>
    <property type="molecule type" value="Genomic_DNA"/>
</dbReference>
<feature type="chain" id="PRO_5017666650" description="DUF4476 domain-containing protein" evidence="1">
    <location>
        <begin position="20"/>
        <end position="172"/>
    </location>
</feature>
<dbReference type="Proteomes" id="UP000256321">
    <property type="component" value="Unassembled WGS sequence"/>
</dbReference>
<organism evidence="2 3">
    <name type="scientific">Parabacteroides acidifaciens</name>
    <dbReference type="NCBI Taxonomy" id="2290935"/>
    <lineage>
        <taxon>Bacteria</taxon>
        <taxon>Pseudomonadati</taxon>
        <taxon>Bacteroidota</taxon>
        <taxon>Bacteroidia</taxon>
        <taxon>Bacteroidales</taxon>
        <taxon>Tannerellaceae</taxon>
        <taxon>Parabacteroides</taxon>
    </lineage>
</organism>
<sequence>MKNILLIISFVLCNTFAVAQTSRYFDVKVTPTKISKHIELTPKNISDVRPKNSGHCNNSCICKNEDTFNKLVTSIVKSAFKGIDQEDISLLKQFKFSFTFDSSMKIVYFRFTFYEKYADRIMKLEKNMYDLSQKFLYMDISPYFEVEDSSLFQYAQWTIPLYNLFTSEPSKQ</sequence>